<dbReference type="STRING" id="149040.A0A132B8W1"/>
<dbReference type="GeneID" id="28832949"/>
<name>A0A132B8W1_MOLSC</name>
<feature type="compositionally biased region" description="Basic and acidic residues" evidence="1">
    <location>
        <begin position="55"/>
        <end position="68"/>
    </location>
</feature>
<accession>A0A132B8W1</accession>
<evidence type="ECO:0000313" key="3">
    <source>
        <dbReference type="EMBL" id="KUJ08314.1"/>
    </source>
</evidence>
<feature type="region of interest" description="Disordered" evidence="1">
    <location>
        <begin position="55"/>
        <end position="77"/>
    </location>
</feature>
<keyword evidence="2" id="KW-0472">Membrane</keyword>
<dbReference type="EMBL" id="KQ947436">
    <property type="protein sequence ID" value="KUJ08314.1"/>
    <property type="molecule type" value="Genomic_DNA"/>
</dbReference>
<evidence type="ECO:0000313" key="4">
    <source>
        <dbReference type="Proteomes" id="UP000070700"/>
    </source>
</evidence>
<dbReference type="RefSeq" id="XP_018062669.1">
    <property type="nucleotide sequence ID" value="XM_018223223.1"/>
</dbReference>
<dbReference type="AlphaFoldDB" id="A0A132B8W1"/>
<proteinExistence type="predicted"/>
<dbReference type="InParanoid" id="A0A132B8W1"/>
<keyword evidence="2" id="KW-0812">Transmembrane</keyword>
<dbReference type="KEGG" id="psco:LY89DRAFT_789126"/>
<evidence type="ECO:0000256" key="2">
    <source>
        <dbReference type="SAM" id="Phobius"/>
    </source>
</evidence>
<sequence length="555" mass="62995">MLAQTVGTSAASNTVARSARTLRVSKDAGEEWIHDELSPDELDTLINEAYGQPVLEEHVGEKEDDGKKKYGLSTPSSIREPAASEGLACFIFEDDVLHNLWIEAARKTSSKDLLVSFATELNSRLGKGKSQQPLFEDSNGLDVEEENHGLMGPDSFQAFVERSRAFQTFRMNVEKFVRPIPTQPASRLQKCKDILYALSEGLVNPMCAIFKYLGKYWNRLIKGPPVEEGFTRIMWTCSCGTTLYDDYDRTESSAAEEFHQLLQRQSRRKSAPLNHHLVFRQLAQFIGRLCNSIAAAILILPTYCFNLYRKVFHRTPNLPTHELEAQQPPSQATSQRPAPPEQLYLLLCIDDGSRSSVIRAYQPAVHDIDSDNAFFNMLHRYHASTKKRWWSWLSMREIKDIYFVSFDLYERSIVDIKEINAMPTAEYNTAYRYESTNVKPPIGSRTLKHFLRYPEHASAELAPCLQKVPKKLNDRLIPCPTQGVSPGWGLHFEDGWSWKKILTIICSLFLLASILEGALYSRLQHNVQDAMALGAFMLACFSIVIATLQAWLMIA</sequence>
<keyword evidence="2" id="KW-1133">Transmembrane helix</keyword>
<gene>
    <name evidence="3" type="ORF">LY89DRAFT_789126</name>
</gene>
<keyword evidence="4" id="KW-1185">Reference proteome</keyword>
<organism evidence="3 4">
    <name type="scientific">Mollisia scopiformis</name>
    <name type="common">Conifer needle endophyte fungus</name>
    <name type="synonym">Phialocephala scopiformis</name>
    <dbReference type="NCBI Taxonomy" id="149040"/>
    <lineage>
        <taxon>Eukaryota</taxon>
        <taxon>Fungi</taxon>
        <taxon>Dikarya</taxon>
        <taxon>Ascomycota</taxon>
        <taxon>Pezizomycotina</taxon>
        <taxon>Leotiomycetes</taxon>
        <taxon>Helotiales</taxon>
        <taxon>Mollisiaceae</taxon>
        <taxon>Mollisia</taxon>
    </lineage>
</organism>
<protein>
    <submittedName>
        <fullName evidence="3">Uncharacterized protein</fullName>
    </submittedName>
</protein>
<dbReference type="Proteomes" id="UP000070700">
    <property type="component" value="Unassembled WGS sequence"/>
</dbReference>
<dbReference type="OrthoDB" id="9988102at2759"/>
<feature type="transmembrane region" description="Helical" evidence="2">
    <location>
        <begin position="532"/>
        <end position="554"/>
    </location>
</feature>
<evidence type="ECO:0000256" key="1">
    <source>
        <dbReference type="SAM" id="MobiDB-lite"/>
    </source>
</evidence>
<reference evidence="3 4" key="1">
    <citation type="submission" date="2015-10" db="EMBL/GenBank/DDBJ databases">
        <title>Full genome of DAOMC 229536 Phialocephala scopiformis, a fungal endophyte of spruce producing the potent anti-insectan compound rugulosin.</title>
        <authorList>
            <consortium name="DOE Joint Genome Institute"/>
            <person name="Walker A.K."/>
            <person name="Frasz S.L."/>
            <person name="Seifert K.A."/>
            <person name="Miller J.D."/>
            <person name="Mondo S.J."/>
            <person name="Labutti K."/>
            <person name="Lipzen A."/>
            <person name="Dockter R."/>
            <person name="Kennedy M."/>
            <person name="Grigoriev I.V."/>
            <person name="Spatafora J.W."/>
        </authorList>
    </citation>
    <scope>NUCLEOTIDE SEQUENCE [LARGE SCALE GENOMIC DNA]</scope>
    <source>
        <strain evidence="3 4">CBS 120377</strain>
    </source>
</reference>
<feature type="transmembrane region" description="Helical" evidence="2">
    <location>
        <begin position="285"/>
        <end position="308"/>
    </location>
</feature>
<feature type="transmembrane region" description="Helical" evidence="2">
    <location>
        <begin position="501"/>
        <end position="520"/>
    </location>
</feature>